<keyword evidence="5" id="KW-1185">Reference proteome</keyword>
<dbReference type="AlphaFoldDB" id="A0A835CSQ7"/>
<dbReference type="InterPro" id="IPR000504">
    <property type="entry name" value="RRM_dom"/>
</dbReference>
<dbReference type="InterPro" id="IPR035979">
    <property type="entry name" value="RBD_domain_sf"/>
</dbReference>
<dbReference type="Proteomes" id="UP000639338">
    <property type="component" value="Unassembled WGS sequence"/>
</dbReference>
<evidence type="ECO:0000313" key="5">
    <source>
        <dbReference type="Proteomes" id="UP000639338"/>
    </source>
</evidence>
<feature type="domain" description="RRM" evidence="3">
    <location>
        <begin position="72"/>
        <end position="120"/>
    </location>
</feature>
<organism evidence="4 5">
    <name type="scientific">Aphidius gifuensis</name>
    <name type="common">Parasitoid wasp</name>
    <dbReference type="NCBI Taxonomy" id="684658"/>
    <lineage>
        <taxon>Eukaryota</taxon>
        <taxon>Metazoa</taxon>
        <taxon>Ecdysozoa</taxon>
        <taxon>Arthropoda</taxon>
        <taxon>Hexapoda</taxon>
        <taxon>Insecta</taxon>
        <taxon>Pterygota</taxon>
        <taxon>Neoptera</taxon>
        <taxon>Endopterygota</taxon>
        <taxon>Hymenoptera</taxon>
        <taxon>Apocrita</taxon>
        <taxon>Ichneumonoidea</taxon>
        <taxon>Braconidae</taxon>
        <taxon>Aphidiinae</taxon>
        <taxon>Aphidius</taxon>
    </lineage>
</organism>
<gene>
    <name evidence="4" type="ORF">HCN44_004721</name>
</gene>
<dbReference type="Gene3D" id="3.30.70.330">
    <property type="match status" value="1"/>
</dbReference>
<accession>A0A835CSQ7</accession>
<dbReference type="SUPFAM" id="SSF54928">
    <property type="entry name" value="RNA-binding domain, RBD"/>
    <property type="match status" value="1"/>
</dbReference>
<evidence type="ECO:0000313" key="4">
    <source>
        <dbReference type="EMBL" id="KAF7995249.1"/>
    </source>
</evidence>
<dbReference type="GO" id="GO:0003723">
    <property type="term" value="F:RNA binding"/>
    <property type="evidence" value="ECO:0007669"/>
    <property type="project" value="UniProtKB-KW"/>
</dbReference>
<keyword evidence="1" id="KW-0694">RNA-binding</keyword>
<feature type="compositionally biased region" description="Polar residues" evidence="2">
    <location>
        <begin position="154"/>
        <end position="168"/>
    </location>
</feature>
<dbReference type="EMBL" id="JACMRX010000002">
    <property type="protein sequence ID" value="KAF7995249.1"/>
    <property type="molecule type" value="Genomic_DNA"/>
</dbReference>
<dbReference type="Pfam" id="PF00076">
    <property type="entry name" value="RRM_1"/>
    <property type="match status" value="1"/>
</dbReference>
<reference evidence="4 5" key="1">
    <citation type="submission" date="2020-08" db="EMBL/GenBank/DDBJ databases">
        <title>Aphidius gifuensis genome sequencing and assembly.</title>
        <authorList>
            <person name="Du Z."/>
        </authorList>
    </citation>
    <scope>NUCLEOTIDE SEQUENCE [LARGE SCALE GENOMIC DNA]</scope>
    <source>
        <strain evidence="4">YNYX2018</strain>
        <tissue evidence="4">Adults</tissue>
    </source>
</reference>
<comment type="caution">
    <text evidence="4">The sequence shown here is derived from an EMBL/GenBank/DDBJ whole genome shotgun (WGS) entry which is preliminary data.</text>
</comment>
<proteinExistence type="predicted"/>
<name>A0A835CSQ7_APHGI</name>
<dbReference type="OrthoDB" id="549353at2759"/>
<evidence type="ECO:0000259" key="3">
    <source>
        <dbReference type="Pfam" id="PF00076"/>
    </source>
</evidence>
<dbReference type="InterPro" id="IPR012677">
    <property type="entry name" value="Nucleotide-bd_a/b_plait_sf"/>
</dbReference>
<protein>
    <recommendedName>
        <fullName evidence="3">RRM domain-containing protein</fullName>
    </recommendedName>
</protein>
<feature type="region of interest" description="Disordered" evidence="2">
    <location>
        <begin position="139"/>
        <end position="168"/>
    </location>
</feature>
<evidence type="ECO:0000256" key="2">
    <source>
        <dbReference type="SAM" id="MobiDB-lite"/>
    </source>
</evidence>
<sequence>MSDLRYRMNLHIISLHNDKPSAALIMSANEHHNFKELFKPIPTITSAKPDKEYKPLVKNLPTRLAASKVKILLKELISDCGGFLVTSVKRSTAIMKFKCETSAQRAKSCLDGKKMHNNKISVEWVKYDKSNQMKDIGIVSEDPTGKIPSLNPDHGNTPSSFSKYSSES</sequence>
<evidence type="ECO:0000256" key="1">
    <source>
        <dbReference type="ARBA" id="ARBA00022884"/>
    </source>
</evidence>